<protein>
    <submittedName>
        <fullName evidence="1">Uncharacterized protein</fullName>
    </submittedName>
</protein>
<sequence>MLNIERILPGENVSADVAVILLKLHFLEKLRYTPEDLAMNVTVNPPDFKEILRNWSLPSKHIRKFEYTLKILQWRNGDILNPFPKFV</sequence>
<organism evidence="1 2">
    <name type="scientific">Caerostris darwini</name>
    <dbReference type="NCBI Taxonomy" id="1538125"/>
    <lineage>
        <taxon>Eukaryota</taxon>
        <taxon>Metazoa</taxon>
        <taxon>Ecdysozoa</taxon>
        <taxon>Arthropoda</taxon>
        <taxon>Chelicerata</taxon>
        <taxon>Arachnida</taxon>
        <taxon>Araneae</taxon>
        <taxon>Araneomorphae</taxon>
        <taxon>Entelegynae</taxon>
        <taxon>Araneoidea</taxon>
        <taxon>Araneidae</taxon>
        <taxon>Caerostris</taxon>
    </lineage>
</organism>
<dbReference type="Proteomes" id="UP001054837">
    <property type="component" value="Unassembled WGS sequence"/>
</dbReference>
<accession>A0AAV4PKI5</accession>
<comment type="caution">
    <text evidence="1">The sequence shown here is derived from an EMBL/GenBank/DDBJ whole genome shotgun (WGS) entry which is preliminary data.</text>
</comment>
<name>A0AAV4PKI5_9ARAC</name>
<dbReference type="AlphaFoldDB" id="A0AAV4PKI5"/>
<keyword evidence="2" id="KW-1185">Reference proteome</keyword>
<reference evidence="1 2" key="1">
    <citation type="submission" date="2021-06" db="EMBL/GenBank/DDBJ databases">
        <title>Caerostris darwini draft genome.</title>
        <authorList>
            <person name="Kono N."/>
            <person name="Arakawa K."/>
        </authorList>
    </citation>
    <scope>NUCLEOTIDE SEQUENCE [LARGE SCALE GENOMIC DNA]</scope>
</reference>
<gene>
    <name evidence="1" type="ORF">CDAR_613061</name>
</gene>
<evidence type="ECO:0000313" key="2">
    <source>
        <dbReference type="Proteomes" id="UP001054837"/>
    </source>
</evidence>
<dbReference type="EMBL" id="BPLQ01002921">
    <property type="protein sequence ID" value="GIX96470.1"/>
    <property type="molecule type" value="Genomic_DNA"/>
</dbReference>
<evidence type="ECO:0000313" key="1">
    <source>
        <dbReference type="EMBL" id="GIX96470.1"/>
    </source>
</evidence>
<proteinExistence type="predicted"/>